<dbReference type="Pfam" id="PF04055">
    <property type="entry name" value="Radical_SAM"/>
    <property type="match status" value="1"/>
</dbReference>
<dbReference type="Gene3D" id="3.80.30.30">
    <property type="match status" value="1"/>
</dbReference>
<dbReference type="Pfam" id="PF04894">
    <property type="entry name" value="Nre_N"/>
    <property type="match status" value="1"/>
</dbReference>
<keyword evidence="1" id="KW-0479">Metal-binding</keyword>
<feature type="domain" description="Archaeal Nre N-terminal" evidence="6">
    <location>
        <begin position="10"/>
        <end position="251"/>
    </location>
</feature>
<feature type="domain" description="Archaeal Nre C-terminal" evidence="7">
    <location>
        <begin position="263"/>
        <end position="364"/>
    </location>
</feature>
<dbReference type="Pfam" id="PF04895">
    <property type="entry name" value="Nre_C"/>
    <property type="match status" value="1"/>
</dbReference>
<dbReference type="SUPFAM" id="SSF102114">
    <property type="entry name" value="Radical SAM enzymes"/>
    <property type="match status" value="1"/>
</dbReference>
<dbReference type="PANTHER" id="PTHR38136">
    <property type="entry name" value="DNA REPAIR PROTEIN"/>
    <property type="match status" value="1"/>
</dbReference>
<dbReference type="GO" id="GO:0046872">
    <property type="term" value="F:metal ion binding"/>
    <property type="evidence" value="ECO:0007669"/>
    <property type="project" value="UniProtKB-KW"/>
</dbReference>
<keyword evidence="4" id="KW-0234">DNA repair</keyword>
<dbReference type="PANTHER" id="PTHR38136:SF2">
    <property type="entry name" value="DNA REPAIR PROTEIN"/>
    <property type="match status" value="1"/>
</dbReference>
<dbReference type="InterPro" id="IPR006979">
    <property type="entry name" value="Nre_C"/>
</dbReference>
<dbReference type="InterPro" id="IPR006978">
    <property type="entry name" value="Nre_N"/>
</dbReference>
<keyword evidence="3" id="KW-0411">Iron-sulfur</keyword>
<reference evidence="8 9" key="1">
    <citation type="submission" date="2013-07" db="EMBL/GenBank/DDBJ databases">
        <title>Genome of Archaeoglobus fulgidus.</title>
        <authorList>
            <person name="Fiebig A."/>
            <person name="Birkeland N.-K."/>
        </authorList>
    </citation>
    <scope>NUCLEOTIDE SEQUENCE [LARGE SCALE GENOMIC DNA]</scope>
    <source>
        <strain evidence="8 9">DSM 8774</strain>
    </source>
</reference>
<evidence type="ECO:0000259" key="6">
    <source>
        <dbReference type="Pfam" id="PF04894"/>
    </source>
</evidence>
<dbReference type="InterPro" id="IPR033167">
    <property type="entry name" value="Nre"/>
</dbReference>
<evidence type="ECO:0000256" key="4">
    <source>
        <dbReference type="HAMAP-Rule" id="MF_02096"/>
    </source>
</evidence>
<dbReference type="KEGG" id="afg:AFULGI_00018400"/>
<dbReference type="Proteomes" id="UP000028501">
    <property type="component" value="Chromosome"/>
</dbReference>
<keyword evidence="4" id="KW-0227">DNA damage</keyword>
<dbReference type="AlphaFoldDB" id="A0A075WDX7"/>
<evidence type="ECO:0000313" key="8">
    <source>
        <dbReference type="EMBL" id="AIG98595.1"/>
    </source>
</evidence>
<dbReference type="InterPro" id="IPR040086">
    <property type="entry name" value="MJ0683-like"/>
</dbReference>
<dbReference type="HAMAP" id="MF_02096">
    <property type="entry name" value="Nre"/>
    <property type="match status" value="1"/>
</dbReference>
<dbReference type="GO" id="GO:0003824">
    <property type="term" value="F:catalytic activity"/>
    <property type="evidence" value="ECO:0007669"/>
    <property type="project" value="InterPro"/>
</dbReference>
<gene>
    <name evidence="8" type="ORF">AFULGI_00018400</name>
</gene>
<proteinExistence type="inferred from homology"/>
<comment type="function">
    <text evidence="4">Involved in DNA damage repair.</text>
</comment>
<evidence type="ECO:0000259" key="7">
    <source>
        <dbReference type="Pfam" id="PF04895"/>
    </source>
</evidence>
<accession>A0A075WDX7</accession>
<evidence type="ECO:0000313" key="9">
    <source>
        <dbReference type="Proteomes" id="UP000028501"/>
    </source>
</evidence>
<comment type="caution">
    <text evidence="4">Lacks conserved residue(s) required for the propagation of feature annotation.</text>
</comment>
<evidence type="ECO:0000256" key="1">
    <source>
        <dbReference type="ARBA" id="ARBA00022723"/>
    </source>
</evidence>
<dbReference type="GO" id="GO:0006281">
    <property type="term" value="P:DNA repair"/>
    <property type="evidence" value="ECO:0007669"/>
    <property type="project" value="UniProtKB-UniRule"/>
</dbReference>
<dbReference type="SFLD" id="SFLDG01084">
    <property type="entry name" value="Uncharacterised_Radical_SAM_Su"/>
    <property type="match status" value="1"/>
</dbReference>
<dbReference type="EMBL" id="CP006577">
    <property type="protein sequence ID" value="AIG98595.1"/>
    <property type="molecule type" value="Genomic_DNA"/>
</dbReference>
<evidence type="ECO:0000256" key="2">
    <source>
        <dbReference type="ARBA" id="ARBA00023004"/>
    </source>
</evidence>
<dbReference type="GO" id="GO:0051536">
    <property type="term" value="F:iron-sulfur cluster binding"/>
    <property type="evidence" value="ECO:0007669"/>
    <property type="project" value="UniProtKB-KW"/>
</dbReference>
<comment type="similarity">
    <text evidence="4">Belongs to the Nre family.</text>
</comment>
<dbReference type="HOGENOM" id="CLU_438450_0_0_2"/>
<evidence type="ECO:0000256" key="3">
    <source>
        <dbReference type="ARBA" id="ARBA00023014"/>
    </source>
</evidence>
<dbReference type="InterPro" id="IPR058240">
    <property type="entry name" value="rSAM_sf"/>
</dbReference>
<feature type="domain" description="Radical SAM core" evidence="5">
    <location>
        <begin position="394"/>
        <end position="556"/>
    </location>
</feature>
<evidence type="ECO:0000259" key="5">
    <source>
        <dbReference type="Pfam" id="PF04055"/>
    </source>
</evidence>
<sequence length="623" mass="71136">MPSLRPQVSVERDILGSSPPSVFVGRYGYPKVRICPAVPPFTGDTKVYDTPEMWREVPVERVLEFRYSMILGQFRADVRRSKEVEVVQEMSLYDKPIDVEVSFAKPPSVRAFFDDVLPPFGASAPAKEVIIHSAPRPPKAVEKVYYDTDLRAVEAMSYLYERGVAVSHIQKLLSAGTLGVKRMLVPTRWAITAVDDTLSKQIIDEVKQYETIDRYRVFVLKESKNLFVAILCPSPWSYEWGEAWYPDTTWNRTRKVGVLTDSEGFFGRTTYARLGGCYYSSRLATAEYLRRIRRQATAIVWREIYPGFKVPIGVWFVREMLRKMYAGKYCEFDTLEDALRFVDKHSNLGVGRWIEKSTLVKRGRAEDAMGVRVIRKRVKAALSRSNLPGVDFTINPYVGCAHGCIYCYARLYCQKEIGERWGEIVVIKKNLPEVLGRELRRRVNGRVVLSTLTDAYQPLERREGLTRRILEILLANRCRVGIQTKSDLVLRDADLLVNNLDFVDVGFTITTLDEEFAKIIEPHAPSPLRRVKAIERLSEEGIKTWIFLGPIIPESGDLKEVVEVAAATGSRLYYDRFRVKGFMKGGVVGEIADRARKTDWKKVLRDVEEACRAKGVEAQPAFR</sequence>
<dbReference type="InterPro" id="IPR007197">
    <property type="entry name" value="rSAM"/>
</dbReference>
<dbReference type="SFLD" id="SFLDS00029">
    <property type="entry name" value="Radical_SAM"/>
    <property type="match status" value="1"/>
</dbReference>
<organism evidence="8 9">
    <name type="scientific">Archaeoglobus fulgidus DSM 8774</name>
    <dbReference type="NCBI Taxonomy" id="1344584"/>
    <lineage>
        <taxon>Archaea</taxon>
        <taxon>Methanobacteriati</taxon>
        <taxon>Methanobacteriota</taxon>
        <taxon>Archaeoglobi</taxon>
        <taxon>Archaeoglobales</taxon>
        <taxon>Archaeoglobaceae</taxon>
        <taxon>Archaeoglobus</taxon>
    </lineage>
</organism>
<dbReference type="CDD" id="cd01335">
    <property type="entry name" value="Radical_SAM"/>
    <property type="match status" value="1"/>
</dbReference>
<name>A0A075WDX7_ARCFL</name>
<keyword evidence="2" id="KW-0408">Iron</keyword>
<protein>
    <recommendedName>
        <fullName evidence="4">DNA repair protein</fullName>
    </recommendedName>
</protein>